<dbReference type="AlphaFoldDB" id="A0A5N6VBB1"/>
<organism evidence="1 2">
    <name type="scientific">Aspergillus tamarii</name>
    <dbReference type="NCBI Taxonomy" id="41984"/>
    <lineage>
        <taxon>Eukaryota</taxon>
        <taxon>Fungi</taxon>
        <taxon>Dikarya</taxon>
        <taxon>Ascomycota</taxon>
        <taxon>Pezizomycotina</taxon>
        <taxon>Eurotiomycetes</taxon>
        <taxon>Eurotiomycetidae</taxon>
        <taxon>Eurotiales</taxon>
        <taxon>Aspergillaceae</taxon>
        <taxon>Aspergillus</taxon>
        <taxon>Aspergillus subgen. Circumdati</taxon>
    </lineage>
</organism>
<dbReference type="Proteomes" id="UP000326950">
    <property type="component" value="Unassembled WGS sequence"/>
</dbReference>
<gene>
    <name evidence="1" type="ORF">BDV40DRAFT_294743</name>
</gene>
<keyword evidence="2" id="KW-1185">Reference proteome</keyword>
<reference evidence="1 2" key="1">
    <citation type="submission" date="2019-04" db="EMBL/GenBank/DDBJ databases">
        <title>Friends and foes A comparative genomics study of 23 Aspergillus species from section Flavi.</title>
        <authorList>
            <consortium name="DOE Joint Genome Institute"/>
            <person name="Kjaerbolling I."/>
            <person name="Vesth T."/>
            <person name="Frisvad J.C."/>
            <person name="Nybo J.L."/>
            <person name="Theobald S."/>
            <person name="Kildgaard S."/>
            <person name="Isbrandt T."/>
            <person name="Kuo A."/>
            <person name="Sato A."/>
            <person name="Lyhne E.K."/>
            <person name="Kogle M.E."/>
            <person name="Wiebenga A."/>
            <person name="Kun R.S."/>
            <person name="Lubbers R.J."/>
            <person name="Makela M.R."/>
            <person name="Barry K."/>
            <person name="Chovatia M."/>
            <person name="Clum A."/>
            <person name="Daum C."/>
            <person name="Haridas S."/>
            <person name="He G."/>
            <person name="LaButti K."/>
            <person name="Lipzen A."/>
            <person name="Mondo S."/>
            <person name="Riley R."/>
            <person name="Salamov A."/>
            <person name="Simmons B.A."/>
            <person name="Magnuson J.K."/>
            <person name="Henrissat B."/>
            <person name="Mortensen U.H."/>
            <person name="Larsen T.O."/>
            <person name="Devries R.P."/>
            <person name="Grigoriev I.V."/>
            <person name="Machida M."/>
            <person name="Baker S.E."/>
            <person name="Andersen M.R."/>
        </authorList>
    </citation>
    <scope>NUCLEOTIDE SEQUENCE [LARGE SCALE GENOMIC DNA]</scope>
    <source>
        <strain evidence="1 2">CBS 117626</strain>
    </source>
</reference>
<protein>
    <submittedName>
        <fullName evidence="1">Uncharacterized protein</fullName>
    </submittedName>
</protein>
<proteinExistence type="predicted"/>
<sequence>MISSQTTALKELAEQRSRIREQAFGKKVATDGVLGIHMTVQQDTVEPGMFVVKTTRGSVLLESAAKRRNDILLDIEDFNRQRGTTLTWDSVRSLLDDIYEEKCVLEKIEKSQHEWGKEGVPFVNQWNSLSETALANGYAPVLEERSEAGRFGDHKEAAGRSFW</sequence>
<name>A0A5N6VBB1_ASPTM</name>
<dbReference type="EMBL" id="ML738586">
    <property type="protein sequence ID" value="KAE8168194.1"/>
    <property type="molecule type" value="Genomic_DNA"/>
</dbReference>
<evidence type="ECO:0000313" key="1">
    <source>
        <dbReference type="EMBL" id="KAE8168194.1"/>
    </source>
</evidence>
<dbReference type="OrthoDB" id="194358at2759"/>
<evidence type="ECO:0000313" key="2">
    <source>
        <dbReference type="Proteomes" id="UP000326950"/>
    </source>
</evidence>
<accession>A0A5N6VBB1</accession>